<dbReference type="GO" id="GO:0070403">
    <property type="term" value="F:NAD+ binding"/>
    <property type="evidence" value="ECO:0007669"/>
    <property type="project" value="InterPro"/>
</dbReference>
<dbReference type="InterPro" id="IPR026590">
    <property type="entry name" value="Ssirtuin_cat_dom"/>
</dbReference>
<dbReference type="Gene3D" id="3.30.1600.10">
    <property type="entry name" value="SIR2/SIRT2 'Small Domain"/>
    <property type="match status" value="1"/>
</dbReference>
<dbReference type="Pfam" id="PF02146">
    <property type="entry name" value="SIR2"/>
    <property type="match status" value="1"/>
</dbReference>
<evidence type="ECO:0000259" key="5">
    <source>
        <dbReference type="PROSITE" id="PS50305"/>
    </source>
</evidence>
<evidence type="ECO:0000256" key="2">
    <source>
        <dbReference type="ARBA" id="ARBA00022679"/>
    </source>
</evidence>
<dbReference type="InterPro" id="IPR029035">
    <property type="entry name" value="DHS-like_NAD/FAD-binding_dom"/>
</dbReference>
<evidence type="ECO:0000256" key="1">
    <source>
        <dbReference type="ARBA" id="ARBA00012928"/>
    </source>
</evidence>
<evidence type="ECO:0000313" key="7">
    <source>
        <dbReference type="Proteomes" id="UP000274578"/>
    </source>
</evidence>
<dbReference type="PROSITE" id="PS50305">
    <property type="entry name" value="SIRTUIN"/>
    <property type="match status" value="1"/>
</dbReference>
<dbReference type="PANTHER" id="PTHR11085:SF4">
    <property type="entry name" value="NAD-DEPENDENT PROTEIN DEACYLASE"/>
    <property type="match status" value="1"/>
</dbReference>
<dbReference type="GO" id="GO:0017136">
    <property type="term" value="F:histone deacetylase activity, NAD-dependent"/>
    <property type="evidence" value="ECO:0007669"/>
    <property type="project" value="TreeGrafter"/>
</dbReference>
<evidence type="ECO:0000256" key="3">
    <source>
        <dbReference type="ARBA" id="ARBA00023027"/>
    </source>
</evidence>
<dbReference type="SUPFAM" id="SSF52467">
    <property type="entry name" value="DHS-like NAD/FAD-binding domain"/>
    <property type="match status" value="1"/>
</dbReference>
<evidence type="ECO:0000256" key="4">
    <source>
        <dbReference type="PROSITE-ProRule" id="PRU00236"/>
    </source>
</evidence>
<keyword evidence="2" id="KW-0808">Transferase</keyword>
<gene>
    <name evidence="6" type="primary">cobB</name>
    <name evidence="6" type="ORF">NCTC13071_00788</name>
</gene>
<dbReference type="Proteomes" id="UP000274578">
    <property type="component" value="Chromosome 1"/>
</dbReference>
<reference evidence="6 7" key="1">
    <citation type="submission" date="2018-12" db="EMBL/GenBank/DDBJ databases">
        <authorList>
            <consortium name="Pathogen Informatics"/>
        </authorList>
    </citation>
    <scope>NUCLEOTIDE SEQUENCE [LARGE SCALE GENOMIC DNA]</scope>
    <source>
        <strain evidence="6 7">NCTC13071</strain>
    </source>
</reference>
<evidence type="ECO:0000313" key="6">
    <source>
        <dbReference type="EMBL" id="VEH14804.1"/>
    </source>
</evidence>
<dbReference type="PANTHER" id="PTHR11085">
    <property type="entry name" value="NAD-DEPENDENT PROTEIN DEACYLASE SIRTUIN-5, MITOCHONDRIAL-RELATED"/>
    <property type="match status" value="1"/>
</dbReference>
<keyword evidence="3" id="KW-0520">NAD</keyword>
<proteinExistence type="predicted"/>
<dbReference type="InterPro" id="IPR026591">
    <property type="entry name" value="Sirtuin_cat_small_dom_sf"/>
</dbReference>
<dbReference type="EC" id="2.3.1.286" evidence="1"/>
<dbReference type="AlphaFoldDB" id="A0A448L488"/>
<feature type="domain" description="Deacetylase sirtuin-type" evidence="5">
    <location>
        <begin position="1"/>
        <end position="237"/>
    </location>
</feature>
<dbReference type="GO" id="GO:0016787">
    <property type="term" value="F:hydrolase activity"/>
    <property type="evidence" value="ECO:0007669"/>
    <property type="project" value="UniProtKB-KW"/>
</dbReference>
<dbReference type="KEGG" id="poc:NCTC13071_00788"/>
<dbReference type="EMBL" id="LR134384">
    <property type="protein sequence ID" value="VEH14804.1"/>
    <property type="molecule type" value="Genomic_DNA"/>
</dbReference>
<name>A0A448L488_9BACT</name>
<keyword evidence="6" id="KW-0378">Hydrolase</keyword>
<protein>
    <recommendedName>
        <fullName evidence="1">protein acetyllysine N-acetyltransferase</fullName>
        <ecNumber evidence="1">2.3.1.286</ecNumber>
    </recommendedName>
</protein>
<dbReference type="InterPro" id="IPR003000">
    <property type="entry name" value="Sirtuin"/>
</dbReference>
<organism evidence="6 7">
    <name type="scientific">Segatella oris</name>
    <dbReference type="NCBI Taxonomy" id="28135"/>
    <lineage>
        <taxon>Bacteria</taxon>
        <taxon>Pseudomonadati</taxon>
        <taxon>Bacteroidota</taxon>
        <taxon>Bacteroidia</taxon>
        <taxon>Bacteroidales</taxon>
        <taxon>Prevotellaceae</taxon>
        <taxon>Segatella</taxon>
    </lineage>
</organism>
<sequence length="246" mass="27163">MRTEASKIVFLTGAGMSVESGFKTFRGSDGLWENYPVEQIATHHGWENDPTLVTDFYNMLRRKLWNALPNAGHRLIRSLERDYQVTVITQNVDNLHERAGSSHVIHLHGELSKVCSSHDPYNPQFIEELTPENSDVAPGTLAKDGSLLRPFIVFFGESVPMIAPAAREVASADIFVIIGTSLNVYPAAGLLQYCKPDIPIYLIDPNPVNAGGYRHVKQLQMGASEGMKALIESLPQASFKGEESRA</sequence>
<dbReference type="InterPro" id="IPR050134">
    <property type="entry name" value="NAD-dep_sirtuin_deacylases"/>
</dbReference>
<dbReference type="Gene3D" id="3.40.50.1220">
    <property type="entry name" value="TPP-binding domain"/>
    <property type="match status" value="1"/>
</dbReference>
<dbReference type="RefSeq" id="WP_018920296.1">
    <property type="nucleotide sequence ID" value="NZ_LR134384.1"/>
</dbReference>
<comment type="caution">
    <text evidence="4">Lacks conserved residue(s) required for the propagation of feature annotation.</text>
</comment>
<accession>A0A448L488</accession>
<dbReference type="GeneID" id="85011672"/>